<proteinExistence type="predicted"/>
<dbReference type="EMBL" id="JASMQC010000022">
    <property type="protein sequence ID" value="KAK1935619.1"/>
    <property type="molecule type" value="Genomic_DNA"/>
</dbReference>
<gene>
    <name evidence="2" type="ORF">P3T76_010314</name>
</gene>
<evidence type="ECO:0000256" key="1">
    <source>
        <dbReference type="SAM" id="MobiDB-lite"/>
    </source>
</evidence>
<keyword evidence="3" id="KW-1185">Reference proteome</keyword>
<dbReference type="Proteomes" id="UP001259832">
    <property type="component" value="Unassembled WGS sequence"/>
</dbReference>
<protein>
    <submittedName>
        <fullName evidence="2">Uncharacterized protein</fullName>
    </submittedName>
</protein>
<feature type="region of interest" description="Disordered" evidence="1">
    <location>
        <begin position="55"/>
        <end position="97"/>
    </location>
</feature>
<organism evidence="2 3">
    <name type="scientific">Phytophthora citrophthora</name>
    <dbReference type="NCBI Taxonomy" id="4793"/>
    <lineage>
        <taxon>Eukaryota</taxon>
        <taxon>Sar</taxon>
        <taxon>Stramenopiles</taxon>
        <taxon>Oomycota</taxon>
        <taxon>Peronosporomycetes</taxon>
        <taxon>Peronosporales</taxon>
        <taxon>Peronosporaceae</taxon>
        <taxon>Phytophthora</taxon>
    </lineage>
</organism>
<evidence type="ECO:0000313" key="2">
    <source>
        <dbReference type="EMBL" id="KAK1935619.1"/>
    </source>
</evidence>
<sequence>MNHQDDTTVNEFLALYDIPEAVETHERVPTNFDDGLLVASDQLLAETEELLASYQSPINKEEDANSSSSAANSYEENKQDSVSDGKTADEKRRANRNAQAAIRRLRYRQKLQNEKETLTQQASELSSQLTDLQTAQAEIRASQAGYFMLGAWKAMARRQLERRVEAEQQQKLLRAEVVDRARMMQQMHTLLQDRLQKSRSDPVISWGPMERNEDSGSSELHKTLIAELDGHYARTDEVFAGLQFKKAVPMTYSLTRKWKDGILYFDSADRLVFPRKFEQAADAISIVMMSDQDTDFESVRIQDVKDTMAMTFEVKYKLSPQKDTNIVIYGVGKRYQEKDRLVLLWRGFTEGRDEFDGCQSNETVWMVVRPSSDVSDVDCGNESTVVDCYSRLVPMNLDGTRTSGSDVKLSRFVKIIAESGEQDSRELTEMMKKLMVREDNVDKPPHSGQ</sequence>
<accession>A0AAD9LHI9</accession>
<name>A0AAD9LHI9_9STRA</name>
<feature type="compositionally biased region" description="Basic and acidic residues" evidence="1">
    <location>
        <begin position="75"/>
        <end position="92"/>
    </location>
</feature>
<comment type="caution">
    <text evidence="2">The sequence shown here is derived from an EMBL/GenBank/DDBJ whole genome shotgun (WGS) entry which is preliminary data.</text>
</comment>
<evidence type="ECO:0000313" key="3">
    <source>
        <dbReference type="Proteomes" id="UP001259832"/>
    </source>
</evidence>
<dbReference type="AlphaFoldDB" id="A0AAD9LHI9"/>
<reference evidence="2" key="1">
    <citation type="submission" date="2023-08" db="EMBL/GenBank/DDBJ databases">
        <title>Reference Genome Resource for the Citrus Pathogen Phytophthora citrophthora.</title>
        <authorList>
            <person name="Moller H."/>
            <person name="Coetzee B."/>
            <person name="Rose L.J."/>
            <person name="Van Niekerk J.M."/>
        </authorList>
    </citation>
    <scope>NUCLEOTIDE SEQUENCE</scope>
    <source>
        <strain evidence="2">STE-U-9442</strain>
    </source>
</reference>